<name>A0A1H8MB75_9FLAO</name>
<organism evidence="1 2">
    <name type="scientific">Flavobacterium sinopsychrotolerans</name>
    <dbReference type="NCBI Taxonomy" id="604089"/>
    <lineage>
        <taxon>Bacteria</taxon>
        <taxon>Pseudomonadati</taxon>
        <taxon>Bacteroidota</taxon>
        <taxon>Flavobacteriia</taxon>
        <taxon>Flavobacteriales</taxon>
        <taxon>Flavobacteriaceae</taxon>
        <taxon>Flavobacterium</taxon>
    </lineage>
</organism>
<accession>A0A1H8MB75</accession>
<reference evidence="2" key="1">
    <citation type="submission" date="2016-10" db="EMBL/GenBank/DDBJ databases">
        <authorList>
            <person name="Varghese N."/>
            <person name="Submissions S."/>
        </authorList>
    </citation>
    <scope>NUCLEOTIDE SEQUENCE [LARGE SCALE GENOMIC DNA]</scope>
    <source>
        <strain evidence="2">CGMCC 1.8704</strain>
    </source>
</reference>
<sequence length="415" mass="48545">MKKLLIITGAGASLEFGMPSVKMIDDLLEEWALSILPLKSDNQKSLYSWVKEELTNYVSQNPNNRLENIINFENLLYTIQNLYSISKDEHWKHFNNRLKPFIELLDFPEVISFRKEKKADSSDFHFLHTYLIDKLLEHFRIKCQSLLVDKKGEIELLQSFFNSLKEEFEIGFINLNYDNVILSALPDLSTSFNKVSGEFSREELYDSNWNFCYHLHGSVYFDMKGGKNTEMHKILWNNDLKSQFSQNSSGRNGNYTSEGLAHLNSNIIAGLDKTNQLLREPFGPYYMQLDKLIFEADSILFMGYGFNDLHLNKIFPFIRYDQNKKRKVVVIDWASDDEDGLNFRHDGWTFGISETIPFNSYEMGNGKSRSPQPISYFKRNKTLEKSYNPEYPLSIWYDGVLEACRNSEKIKDELR</sequence>
<gene>
    <name evidence="1" type="ORF">SAMN04487942_1914</name>
</gene>
<dbReference type="AlphaFoldDB" id="A0A1H8MB75"/>
<protein>
    <submittedName>
        <fullName evidence="1">SIR2-like domain-containing protein</fullName>
    </submittedName>
</protein>
<keyword evidence="2" id="KW-1185">Reference proteome</keyword>
<dbReference type="RefSeq" id="WP_091169876.1">
    <property type="nucleotide sequence ID" value="NZ_CBCSFM010000005.1"/>
</dbReference>
<evidence type="ECO:0000313" key="2">
    <source>
        <dbReference type="Proteomes" id="UP000198657"/>
    </source>
</evidence>
<proteinExistence type="predicted"/>
<dbReference type="Proteomes" id="UP000198657">
    <property type="component" value="Unassembled WGS sequence"/>
</dbReference>
<dbReference type="EMBL" id="FODN01000003">
    <property type="protein sequence ID" value="SEO14553.1"/>
    <property type="molecule type" value="Genomic_DNA"/>
</dbReference>
<dbReference type="OrthoDB" id="9808492at2"/>
<dbReference type="Pfam" id="PF13289">
    <property type="entry name" value="SIR2_2"/>
    <property type="match status" value="1"/>
</dbReference>
<evidence type="ECO:0000313" key="1">
    <source>
        <dbReference type="EMBL" id="SEO14553.1"/>
    </source>
</evidence>